<dbReference type="Gene3D" id="3.30.420.10">
    <property type="entry name" value="Ribonuclease H-like superfamily/Ribonuclease H"/>
    <property type="match status" value="2"/>
</dbReference>
<keyword evidence="7" id="KW-0808">Transferase</keyword>
<evidence type="ECO:0000256" key="13">
    <source>
        <dbReference type="ARBA" id="ARBA00022839"/>
    </source>
</evidence>
<dbReference type="Pfam" id="PF00929">
    <property type="entry name" value="RNase_T"/>
    <property type="match status" value="1"/>
</dbReference>
<dbReference type="Pfam" id="PF00075">
    <property type="entry name" value="RNase_H"/>
    <property type="match status" value="1"/>
</dbReference>
<protein>
    <recommendedName>
        <fullName evidence="5">DNA polymerase III subunit epsilon</fullName>
    </recommendedName>
</protein>
<dbReference type="SUPFAM" id="SSF53098">
    <property type="entry name" value="Ribonuclease H-like"/>
    <property type="match status" value="2"/>
</dbReference>
<keyword evidence="12" id="KW-0378">Hydrolase</keyword>
<dbReference type="InterPro" id="IPR029063">
    <property type="entry name" value="SAM-dependent_MTases_sf"/>
</dbReference>
<sequence>MPALQSTRQASQAPWFDSEPAEALRVLERQLLLPQLSLLPTRPWLWIAPSAAWLADAQLGGRGLRLHREGTGYAGDTRCALPLPLPNESVNAIVLQHVTVGDADQLLDECERVLMPGGHLWLTSLNPFSPFRTRWRQHGLEVRTPQRIRQLLQRHGLECEDTLVLKTIEIHTDGSCLGNPGPGGWAALLRYKGHERELSGGEAHTTNNRMELMAAISGLESLTEPCEIVLYTDSQYVRQGLTQWLPGWIRKNWKTAGGDPVKNRELWERLQAATLRHQIDWRWVKGHSGNPDNERVDTLARNAAIQIRDGSPIILDTETTGLEWKKGNRVVEIGCVELFKRRPTGNTYHQYLKPDCEFEQGAQEVTGLTLEFLADKPEFAQVVEEFLAFIDGAELIIHNAAFDLGFLDNELSLLGEQYGKITDRCTVIDTLALARERFPGQRNSLDALCKRLGVDNSHRALHGGLLDAQILGDVYIALTSGQEEIGFGLGDDDAGGAAALQAFDASKLLPRPRVVATPSEQEAHAARLERLRKKAGHALWDGPKVEEAASA</sequence>
<keyword evidence="10" id="KW-0540">Nuclease</keyword>
<reference evidence="18" key="1">
    <citation type="submission" date="2022-10" db="EMBL/GenBank/DDBJ databases">
        <title>Culturing micro-colonial fungi from biological soil crusts in the Mojave desert and describing Neophaeococcomyces mojavensis, and introducing the new genera and species Taxawa tesnikishii.</title>
        <authorList>
            <person name="Kurbessoian T."/>
            <person name="Stajich J.E."/>
        </authorList>
    </citation>
    <scope>NUCLEOTIDE SEQUENCE</scope>
    <source>
        <strain evidence="18">TK_35</strain>
    </source>
</reference>
<dbReference type="FunFam" id="3.30.420.10:FF:000008">
    <property type="entry name" value="Ribonuclease H"/>
    <property type="match status" value="1"/>
</dbReference>
<evidence type="ECO:0000256" key="8">
    <source>
        <dbReference type="ARBA" id="ARBA00022695"/>
    </source>
</evidence>
<dbReference type="InterPro" id="IPR006054">
    <property type="entry name" value="DnaQ"/>
</dbReference>
<keyword evidence="14" id="KW-0460">Magnesium</keyword>
<dbReference type="InterPro" id="IPR006309">
    <property type="entry name" value="DnaQ_proteo"/>
</dbReference>
<keyword evidence="11" id="KW-0479">Metal-binding</keyword>
<keyword evidence="16" id="KW-0464">Manganese</keyword>
<dbReference type="InterPro" id="IPR002156">
    <property type="entry name" value="RNaseH_domain"/>
</dbReference>
<evidence type="ECO:0000256" key="1">
    <source>
        <dbReference type="ARBA" id="ARBA00001936"/>
    </source>
</evidence>
<organism evidence="18">
    <name type="scientific">Knufia peltigerae</name>
    <dbReference type="NCBI Taxonomy" id="1002370"/>
    <lineage>
        <taxon>Eukaryota</taxon>
        <taxon>Fungi</taxon>
        <taxon>Dikarya</taxon>
        <taxon>Ascomycota</taxon>
        <taxon>Pezizomycotina</taxon>
        <taxon>Eurotiomycetes</taxon>
        <taxon>Chaetothyriomycetidae</taxon>
        <taxon>Chaetothyriales</taxon>
        <taxon>Trichomeriaceae</taxon>
        <taxon>Knufia</taxon>
    </lineage>
</organism>
<dbReference type="AlphaFoldDB" id="A0AA38XYL8"/>
<evidence type="ECO:0000256" key="15">
    <source>
        <dbReference type="ARBA" id="ARBA00022932"/>
    </source>
</evidence>
<dbReference type="PANTHER" id="PTHR30231">
    <property type="entry name" value="DNA POLYMERASE III SUBUNIT EPSILON"/>
    <property type="match status" value="1"/>
</dbReference>
<dbReference type="FunFam" id="3.30.420.10:FF:000012">
    <property type="entry name" value="DNA polymerase III subunit epsilon"/>
    <property type="match status" value="1"/>
</dbReference>
<evidence type="ECO:0000256" key="10">
    <source>
        <dbReference type="ARBA" id="ARBA00022722"/>
    </source>
</evidence>
<dbReference type="Gene3D" id="3.40.50.150">
    <property type="entry name" value="Vaccinia Virus protein VP39"/>
    <property type="match status" value="1"/>
</dbReference>
<comment type="caution">
    <text evidence="18">The sequence shown here is derived from an EMBL/GenBank/DDBJ whole genome shotgun (WGS) entry which is preliminary data.</text>
</comment>
<dbReference type="InterPro" id="IPR022892">
    <property type="entry name" value="RNaseHI"/>
</dbReference>
<dbReference type="GO" id="GO:0008408">
    <property type="term" value="F:3'-5' exonuclease activity"/>
    <property type="evidence" value="ECO:0007669"/>
    <property type="project" value="TreeGrafter"/>
</dbReference>
<keyword evidence="15" id="KW-0239">DNA-directed DNA polymerase</keyword>
<dbReference type="NCBIfam" id="TIGR00573">
    <property type="entry name" value="dnaq"/>
    <property type="match status" value="1"/>
</dbReference>
<keyword evidence="8" id="KW-0548">Nucleotidyltransferase</keyword>
<dbReference type="InterPro" id="IPR013520">
    <property type="entry name" value="Ribonucl_H"/>
</dbReference>
<evidence type="ECO:0000256" key="9">
    <source>
        <dbReference type="ARBA" id="ARBA00022705"/>
    </source>
</evidence>
<dbReference type="GO" id="GO:0046872">
    <property type="term" value="F:metal ion binding"/>
    <property type="evidence" value="ECO:0007669"/>
    <property type="project" value="UniProtKB-KW"/>
</dbReference>
<accession>A0AA38XYL8</accession>
<evidence type="ECO:0000256" key="3">
    <source>
        <dbReference type="ARBA" id="ARBA00004496"/>
    </source>
</evidence>
<evidence type="ECO:0000256" key="6">
    <source>
        <dbReference type="ARBA" id="ARBA00022490"/>
    </source>
</evidence>
<dbReference type="NCBIfam" id="TIGR01406">
    <property type="entry name" value="dnaQ_proteo"/>
    <property type="match status" value="1"/>
</dbReference>
<keyword evidence="6" id="KW-0963">Cytoplasm</keyword>
<dbReference type="NCBIfam" id="NF004316">
    <property type="entry name" value="PRK05711.1"/>
    <property type="match status" value="1"/>
</dbReference>
<evidence type="ECO:0000313" key="18">
    <source>
        <dbReference type="EMBL" id="KAJ9629020.1"/>
    </source>
</evidence>
<dbReference type="InterPro" id="IPR012337">
    <property type="entry name" value="RNaseH-like_sf"/>
</dbReference>
<evidence type="ECO:0000256" key="12">
    <source>
        <dbReference type="ARBA" id="ARBA00022801"/>
    </source>
</evidence>
<dbReference type="PANTHER" id="PTHR30231:SF41">
    <property type="entry name" value="DNA POLYMERASE III SUBUNIT EPSILON"/>
    <property type="match status" value="1"/>
</dbReference>
<evidence type="ECO:0000259" key="17">
    <source>
        <dbReference type="PROSITE" id="PS50879"/>
    </source>
</evidence>
<evidence type="ECO:0000256" key="5">
    <source>
        <dbReference type="ARBA" id="ARBA00020352"/>
    </source>
</evidence>
<gene>
    <name evidence="18" type="ORF">H2204_009181</name>
</gene>
<comment type="cofactor">
    <cofactor evidence="1">
        <name>Mn(2+)</name>
        <dbReference type="ChEBI" id="CHEBI:29035"/>
    </cofactor>
</comment>
<dbReference type="CDD" id="cd09278">
    <property type="entry name" value="RNase_HI_prokaryote_like"/>
    <property type="match status" value="1"/>
</dbReference>
<dbReference type="InterPro" id="IPR036397">
    <property type="entry name" value="RNaseH_sf"/>
</dbReference>
<dbReference type="GO" id="GO:0003677">
    <property type="term" value="F:DNA binding"/>
    <property type="evidence" value="ECO:0007669"/>
    <property type="project" value="InterPro"/>
</dbReference>
<dbReference type="NCBIfam" id="NF001236">
    <property type="entry name" value="PRK00203.1"/>
    <property type="match status" value="1"/>
</dbReference>
<comment type="cofactor">
    <cofactor evidence="2">
        <name>Mg(2+)</name>
        <dbReference type="ChEBI" id="CHEBI:18420"/>
    </cofactor>
</comment>
<evidence type="ECO:0000256" key="7">
    <source>
        <dbReference type="ARBA" id="ARBA00022679"/>
    </source>
</evidence>
<comment type="subunit">
    <text evidence="4">Monomer.</text>
</comment>
<comment type="subcellular location">
    <subcellularLocation>
        <location evidence="3">Cytoplasm</location>
    </subcellularLocation>
</comment>
<evidence type="ECO:0000256" key="16">
    <source>
        <dbReference type="ARBA" id="ARBA00023211"/>
    </source>
</evidence>
<dbReference type="GO" id="GO:0003887">
    <property type="term" value="F:DNA-directed DNA polymerase activity"/>
    <property type="evidence" value="ECO:0007669"/>
    <property type="project" value="UniProtKB-KW"/>
</dbReference>
<evidence type="ECO:0000256" key="4">
    <source>
        <dbReference type="ARBA" id="ARBA00011245"/>
    </source>
</evidence>
<evidence type="ECO:0000256" key="14">
    <source>
        <dbReference type="ARBA" id="ARBA00022842"/>
    </source>
</evidence>
<evidence type="ECO:0000256" key="11">
    <source>
        <dbReference type="ARBA" id="ARBA00022723"/>
    </source>
</evidence>
<dbReference type="EMBL" id="JAPDRN010000070">
    <property type="protein sequence ID" value="KAJ9629020.1"/>
    <property type="molecule type" value="Genomic_DNA"/>
</dbReference>
<keyword evidence="9" id="KW-0235">DNA replication</keyword>
<dbReference type="PROSITE" id="PS50879">
    <property type="entry name" value="RNASE_H_1"/>
    <property type="match status" value="1"/>
</dbReference>
<dbReference type="HAMAP" id="MF_00042">
    <property type="entry name" value="RNase_H"/>
    <property type="match status" value="1"/>
</dbReference>
<name>A0AA38XYL8_9EURO</name>
<dbReference type="SMART" id="SM00479">
    <property type="entry name" value="EXOIII"/>
    <property type="match status" value="1"/>
</dbReference>
<proteinExistence type="inferred from homology"/>
<dbReference type="GO" id="GO:0004523">
    <property type="term" value="F:RNA-DNA hybrid ribonuclease activity"/>
    <property type="evidence" value="ECO:0007669"/>
    <property type="project" value="InterPro"/>
</dbReference>
<dbReference type="GO" id="GO:0045004">
    <property type="term" value="P:DNA replication proofreading"/>
    <property type="evidence" value="ECO:0007669"/>
    <property type="project" value="TreeGrafter"/>
</dbReference>
<dbReference type="GO" id="GO:0005829">
    <property type="term" value="C:cytosol"/>
    <property type="evidence" value="ECO:0007669"/>
    <property type="project" value="TreeGrafter"/>
</dbReference>
<evidence type="ECO:0000256" key="2">
    <source>
        <dbReference type="ARBA" id="ARBA00001946"/>
    </source>
</evidence>
<keyword evidence="13" id="KW-0269">Exonuclease</keyword>
<dbReference type="SUPFAM" id="SSF53335">
    <property type="entry name" value="S-adenosyl-L-methionine-dependent methyltransferases"/>
    <property type="match status" value="1"/>
</dbReference>
<feature type="domain" description="RNase H type-1" evidence="17">
    <location>
        <begin position="164"/>
        <end position="305"/>
    </location>
</feature>
<dbReference type="CDD" id="cd06131">
    <property type="entry name" value="DNA_pol_III_epsilon_Ecoli_like"/>
    <property type="match status" value="1"/>
</dbReference>